<dbReference type="FunFam" id="3.30.70.270:FF:000001">
    <property type="entry name" value="Diguanylate cyclase domain protein"/>
    <property type="match status" value="1"/>
</dbReference>
<dbReference type="InterPro" id="IPR000160">
    <property type="entry name" value="GGDEF_dom"/>
</dbReference>
<feature type="domain" description="GGDEF" evidence="3">
    <location>
        <begin position="464"/>
        <end position="597"/>
    </location>
</feature>
<evidence type="ECO:0000256" key="1">
    <source>
        <dbReference type="SAM" id="Phobius"/>
    </source>
</evidence>
<protein>
    <submittedName>
        <fullName evidence="4">Diguanylate cyclase</fullName>
    </submittedName>
</protein>
<proteinExistence type="predicted"/>
<dbReference type="SMART" id="SM00304">
    <property type="entry name" value="HAMP"/>
    <property type="match status" value="1"/>
</dbReference>
<feature type="transmembrane region" description="Helical" evidence="1">
    <location>
        <begin position="325"/>
        <end position="345"/>
    </location>
</feature>
<dbReference type="STRING" id="395494.Galf_1806"/>
<dbReference type="SMART" id="SM00267">
    <property type="entry name" value="GGDEF"/>
    <property type="match status" value="1"/>
</dbReference>
<dbReference type="PROSITE" id="PS50887">
    <property type="entry name" value="GGDEF"/>
    <property type="match status" value="1"/>
</dbReference>
<dbReference type="Pfam" id="PF00990">
    <property type="entry name" value="GGDEF"/>
    <property type="match status" value="1"/>
</dbReference>
<dbReference type="Gene3D" id="6.10.340.10">
    <property type="match status" value="1"/>
</dbReference>
<keyword evidence="5" id="KW-1185">Reference proteome</keyword>
<keyword evidence="1" id="KW-1133">Transmembrane helix</keyword>
<keyword evidence="1" id="KW-0472">Membrane</keyword>
<dbReference type="Gene3D" id="3.30.70.270">
    <property type="match status" value="1"/>
</dbReference>
<evidence type="ECO:0000259" key="3">
    <source>
        <dbReference type="PROSITE" id="PS50887"/>
    </source>
</evidence>
<dbReference type="KEGG" id="gca:Galf_1806"/>
<dbReference type="PANTHER" id="PTHR46663">
    <property type="entry name" value="DIGUANYLATE CYCLASE DGCT-RELATED"/>
    <property type="match status" value="1"/>
</dbReference>
<dbReference type="GO" id="GO:0007165">
    <property type="term" value="P:signal transduction"/>
    <property type="evidence" value="ECO:0007669"/>
    <property type="project" value="InterPro"/>
</dbReference>
<dbReference type="eggNOG" id="COG2199">
    <property type="taxonomic scope" value="Bacteria"/>
</dbReference>
<sequence length="599" mass="66080">MNTLRLRTRLLLGTIFFGVLITVVSMLVVSWAVSRQYMEQASEHSAKDAAIINDNLNERKSNQLIASRQLASQKNLGSTLWYLSQYAHSGENRETLFVTYQQLVKDTYKMGRVAKLSDIAIYDFEGKLVSFAQFDGHRTRVGFVERTPKVVFSVAVLADGEELTRNNMRTISTVAGLSAQLSDPMLSYEKIDYVINAGGLAIRSQMPIMGEVFGLGAQAKQLGWVVMVQPLGQAFVDHVSHLTDTRVNVFVGNMLSSANLPAYQTLSDGGAGKVDEGGFNEIVIGRNSFYQRLLPVMGEGRRIATIAVLSSQEAVLKNTRQMLEILGLIAISSLVVILPFAWYLANSISRPLTLLSRVFRGVASGRGMVNRELAELAGHRGDEMGELAESFFAMSQAVKQKIQQINEINASLEDSVAQRTRELQIANDELTKLATHDALTGLPNRQLVNDRLLQALSAARREKTTMALMFIDLDEFKPVNDKYGHAVGDLLLKEAARRIHECLRKSDTVARIGGDEFIVLLPVIETELDACGVAEKIRASLNLPFYLSGEQLSISSSIGIAIYPEHGLDEHALCQHADIAMYQAKNSGRNAVRIFREAA</sequence>
<dbReference type="Proteomes" id="UP000001235">
    <property type="component" value="Chromosome"/>
</dbReference>
<dbReference type="SUPFAM" id="SSF55073">
    <property type="entry name" value="Nucleotide cyclase"/>
    <property type="match status" value="1"/>
</dbReference>
<dbReference type="PROSITE" id="PS50885">
    <property type="entry name" value="HAMP"/>
    <property type="match status" value="1"/>
</dbReference>
<keyword evidence="1" id="KW-0812">Transmembrane</keyword>
<feature type="transmembrane region" description="Helical" evidence="1">
    <location>
        <begin position="12"/>
        <end position="33"/>
    </location>
</feature>
<dbReference type="InterPro" id="IPR052163">
    <property type="entry name" value="DGC-Regulatory_Protein"/>
</dbReference>
<dbReference type="GO" id="GO:0016020">
    <property type="term" value="C:membrane"/>
    <property type="evidence" value="ECO:0007669"/>
    <property type="project" value="InterPro"/>
</dbReference>
<feature type="domain" description="HAMP" evidence="2">
    <location>
        <begin position="346"/>
        <end position="403"/>
    </location>
</feature>
<evidence type="ECO:0000259" key="2">
    <source>
        <dbReference type="PROSITE" id="PS50885"/>
    </source>
</evidence>
<dbReference type="Pfam" id="PF00672">
    <property type="entry name" value="HAMP"/>
    <property type="match status" value="1"/>
</dbReference>
<dbReference type="HOGENOM" id="CLU_455446_0_0_4"/>
<dbReference type="EMBL" id="CP002159">
    <property type="protein sequence ID" value="ADL55816.1"/>
    <property type="molecule type" value="Genomic_DNA"/>
</dbReference>
<organism evidence="4 5">
    <name type="scientific">Gallionella capsiferriformans (strain ES-2)</name>
    <name type="common">Gallionella ferruginea capsiferriformans (strain ES-2)</name>
    <dbReference type="NCBI Taxonomy" id="395494"/>
    <lineage>
        <taxon>Bacteria</taxon>
        <taxon>Pseudomonadati</taxon>
        <taxon>Pseudomonadota</taxon>
        <taxon>Betaproteobacteria</taxon>
        <taxon>Nitrosomonadales</taxon>
        <taxon>Gallionellaceae</taxon>
        <taxon>Gallionella</taxon>
    </lineage>
</organism>
<dbReference type="InterPro" id="IPR043128">
    <property type="entry name" value="Rev_trsase/Diguanyl_cyclase"/>
</dbReference>
<reference evidence="4 5" key="1">
    <citation type="submission" date="2010-08" db="EMBL/GenBank/DDBJ databases">
        <title>Complete sequence of Gallionella capsiferriformans ES-2.</title>
        <authorList>
            <consortium name="US DOE Joint Genome Institute"/>
            <person name="Lucas S."/>
            <person name="Copeland A."/>
            <person name="Lapidus A."/>
            <person name="Cheng J.-F."/>
            <person name="Bruce D."/>
            <person name="Goodwin L."/>
            <person name="Pitluck S."/>
            <person name="Chertkov O."/>
            <person name="Davenport K.W."/>
            <person name="Detter J.C."/>
            <person name="Han C."/>
            <person name="Tapia R."/>
            <person name="Land M."/>
            <person name="Hauser L."/>
            <person name="Chang Y.-J."/>
            <person name="Jeffries C."/>
            <person name="Kyrpides N."/>
            <person name="Ivanova N."/>
            <person name="Mikhailova N."/>
            <person name="Shelobolina E.S."/>
            <person name="Picardal F."/>
            <person name="Roden E."/>
            <person name="Emerson D."/>
            <person name="Woyke T."/>
        </authorList>
    </citation>
    <scope>NUCLEOTIDE SEQUENCE [LARGE SCALE GENOMIC DNA]</scope>
    <source>
        <strain evidence="4 5">ES-2</strain>
    </source>
</reference>
<gene>
    <name evidence="4" type="ordered locus">Galf_1806</name>
</gene>
<name>D9SH19_GALCS</name>
<dbReference type="PANTHER" id="PTHR46663:SF2">
    <property type="entry name" value="GGDEF DOMAIN-CONTAINING PROTEIN"/>
    <property type="match status" value="1"/>
</dbReference>
<dbReference type="AlphaFoldDB" id="D9SH19"/>
<dbReference type="CDD" id="cd01949">
    <property type="entry name" value="GGDEF"/>
    <property type="match status" value="1"/>
</dbReference>
<dbReference type="InterPro" id="IPR029787">
    <property type="entry name" value="Nucleotide_cyclase"/>
</dbReference>
<dbReference type="NCBIfam" id="TIGR00254">
    <property type="entry name" value="GGDEF"/>
    <property type="match status" value="1"/>
</dbReference>
<evidence type="ECO:0000313" key="4">
    <source>
        <dbReference type="EMBL" id="ADL55816.1"/>
    </source>
</evidence>
<dbReference type="GO" id="GO:0003824">
    <property type="term" value="F:catalytic activity"/>
    <property type="evidence" value="ECO:0007669"/>
    <property type="project" value="UniProtKB-ARBA"/>
</dbReference>
<accession>D9SH19</accession>
<dbReference type="InterPro" id="IPR003660">
    <property type="entry name" value="HAMP_dom"/>
</dbReference>
<dbReference type="eggNOG" id="COG3850">
    <property type="taxonomic scope" value="Bacteria"/>
</dbReference>
<evidence type="ECO:0000313" key="5">
    <source>
        <dbReference type="Proteomes" id="UP000001235"/>
    </source>
</evidence>